<comment type="caution">
    <text evidence="9">The sequence shown here is derived from an EMBL/GenBank/DDBJ whole genome shotgun (WGS) entry which is preliminary data.</text>
</comment>
<dbReference type="SMART" id="SM00166">
    <property type="entry name" value="UBX"/>
    <property type="match status" value="1"/>
</dbReference>
<dbReference type="GO" id="GO:0036503">
    <property type="term" value="P:ERAD pathway"/>
    <property type="evidence" value="ECO:0007669"/>
    <property type="project" value="TreeGrafter"/>
</dbReference>
<proteinExistence type="predicted"/>
<keyword evidence="7" id="KW-1133">Transmembrane helix</keyword>
<feature type="compositionally biased region" description="Basic and acidic residues" evidence="6">
    <location>
        <begin position="188"/>
        <end position="211"/>
    </location>
</feature>
<evidence type="ECO:0000256" key="2">
    <source>
        <dbReference type="ARBA" id="ARBA00023230"/>
    </source>
</evidence>
<dbReference type="GO" id="GO:0005789">
    <property type="term" value="C:endoplasmic reticulum membrane"/>
    <property type="evidence" value="ECO:0007669"/>
    <property type="project" value="UniProtKB-SubCell"/>
</dbReference>
<dbReference type="AlphaFoldDB" id="A0AA38VVZ3"/>
<dbReference type="CDD" id="cd01767">
    <property type="entry name" value="UBX"/>
    <property type="match status" value="1"/>
</dbReference>
<evidence type="ECO:0000256" key="3">
    <source>
        <dbReference type="ARBA" id="ARBA00038812"/>
    </source>
</evidence>
<dbReference type="Pfam" id="PF23187">
    <property type="entry name" value="UBX7_N"/>
    <property type="match status" value="1"/>
</dbReference>
<comment type="function">
    <text evidence="5">Involved in endoplasmic reticulum-associated protein degradation (ERAD). Acts as a platform to recruit both UBQLN1 and VCP to the ER during ERAD.</text>
</comment>
<sequence>MFFQGNLQEGISTAVQQSKFVVCFVTDGKEESEQWESSFLKEGSIAGLLDAEAVVLRLQAGSEEAGYLAAIFPIPKTPTLVIIRNGELKEYVAAGVAREEFVRRVYGAFRPGQSPPGAAEPSSASQSVAAAAAATAAPATEPSPPRAAGSSSAGAPRPPSQEPPSAEAQLTAQRAAQIAAAAQQQREAAQEGERRRQAALKAKAEAEAERRRIAKGKMPSTGDGDDKDDRDPAKKAAVRKASQQYAERQRQMREERQRVLQRIEDDRAERRAREEERRAVREAELRAQHEIIEGASAIAESAGAPSSMRSGTGRRHDHCSIQVRLFDGSTIRTRLPSTSTLRTDVRKWVDESRQDGSNPYEFKVLLTPLPNRSIDAVEEEKSLDELGLTPSATLVLIPVDRYSAAYAQAGGNPVSRIVAPFFGFFAWIVGVFTGFFGTLFSTAGPPAPEEIPLRDLNRRSEDHVGGAGEGSRQQRDYQLYNGNSLNFEPRKDDDDDN</sequence>
<dbReference type="InterPro" id="IPR036249">
    <property type="entry name" value="Thioredoxin-like_sf"/>
</dbReference>
<dbReference type="InterPro" id="IPR001012">
    <property type="entry name" value="UBX_dom"/>
</dbReference>
<evidence type="ECO:0000259" key="8">
    <source>
        <dbReference type="PROSITE" id="PS50033"/>
    </source>
</evidence>
<name>A0AA38VVZ3_9PEZI</name>
<evidence type="ECO:0000256" key="7">
    <source>
        <dbReference type="SAM" id="Phobius"/>
    </source>
</evidence>
<feature type="compositionally biased region" description="Low complexity" evidence="6">
    <location>
        <begin position="168"/>
        <end position="187"/>
    </location>
</feature>
<evidence type="ECO:0000256" key="5">
    <source>
        <dbReference type="ARBA" id="ARBA00046062"/>
    </source>
</evidence>
<evidence type="ECO:0000256" key="6">
    <source>
        <dbReference type="SAM" id="MobiDB-lite"/>
    </source>
</evidence>
<dbReference type="PROSITE" id="PS50033">
    <property type="entry name" value="UBX"/>
    <property type="match status" value="1"/>
</dbReference>
<dbReference type="Proteomes" id="UP001174694">
    <property type="component" value="Unassembled WGS sequence"/>
</dbReference>
<gene>
    <name evidence="9" type="ORF">NKR23_g1840</name>
</gene>
<feature type="compositionally biased region" description="Basic and acidic residues" evidence="6">
    <location>
        <begin position="247"/>
        <end position="259"/>
    </location>
</feature>
<keyword evidence="10" id="KW-1185">Reference proteome</keyword>
<dbReference type="PANTHER" id="PTHR46424:SF1">
    <property type="entry name" value="UBX DOMAIN-CONTAINING PROTEIN 4"/>
    <property type="match status" value="1"/>
</dbReference>
<feature type="compositionally biased region" description="Basic and acidic residues" evidence="6">
    <location>
        <begin position="488"/>
        <end position="497"/>
    </location>
</feature>
<evidence type="ECO:0000256" key="1">
    <source>
        <dbReference type="ARBA" id="ARBA00004406"/>
    </source>
</evidence>
<accession>A0AA38VVZ3</accession>
<evidence type="ECO:0000313" key="9">
    <source>
        <dbReference type="EMBL" id="KAJ9155333.1"/>
    </source>
</evidence>
<dbReference type="EMBL" id="JANBVO010000003">
    <property type="protein sequence ID" value="KAJ9155333.1"/>
    <property type="molecule type" value="Genomic_DNA"/>
</dbReference>
<feature type="compositionally biased region" description="Low complexity" evidence="6">
    <location>
        <begin position="112"/>
        <end position="155"/>
    </location>
</feature>
<feature type="region of interest" description="Disordered" evidence="6">
    <location>
        <begin position="450"/>
        <end position="497"/>
    </location>
</feature>
<keyword evidence="7" id="KW-0812">Transmembrane</keyword>
<feature type="transmembrane region" description="Helical" evidence="7">
    <location>
        <begin position="417"/>
        <end position="440"/>
    </location>
</feature>
<comment type="subunit">
    <text evidence="3">Directly interacts with VCP. Interacts with UBQLN1. Forms a complex with VCP and UBQLN1.</text>
</comment>
<dbReference type="Pfam" id="PF00789">
    <property type="entry name" value="UBX"/>
    <property type="match status" value="1"/>
</dbReference>
<dbReference type="PANTHER" id="PTHR46424">
    <property type="entry name" value="UBX DOMAIN-CONTAINING PROTEIN 4"/>
    <property type="match status" value="1"/>
</dbReference>
<feature type="compositionally biased region" description="Basic and acidic residues" evidence="6">
    <location>
        <begin position="451"/>
        <end position="464"/>
    </location>
</feature>
<comment type="subcellular location">
    <subcellularLocation>
        <location evidence="1">Endoplasmic reticulum membrane</location>
        <topology evidence="1">Peripheral membrane protein</topology>
    </subcellularLocation>
</comment>
<reference evidence="9" key="1">
    <citation type="submission" date="2022-07" db="EMBL/GenBank/DDBJ databases">
        <title>Fungi with potential for degradation of polypropylene.</title>
        <authorList>
            <person name="Gostincar C."/>
        </authorList>
    </citation>
    <scope>NUCLEOTIDE SEQUENCE</scope>
    <source>
        <strain evidence="9">EXF-13308</strain>
    </source>
</reference>
<dbReference type="Gene3D" id="3.10.20.90">
    <property type="entry name" value="Phosphatidylinositol 3-kinase Catalytic Subunit, Chain A, domain 1"/>
    <property type="match status" value="1"/>
</dbReference>
<dbReference type="GO" id="GO:0006986">
    <property type="term" value="P:response to unfolded protein"/>
    <property type="evidence" value="ECO:0007669"/>
    <property type="project" value="UniProtKB-KW"/>
</dbReference>
<dbReference type="InterPro" id="IPR029071">
    <property type="entry name" value="Ubiquitin-like_domsf"/>
</dbReference>
<feature type="region of interest" description="Disordered" evidence="6">
    <location>
        <begin position="112"/>
        <end position="259"/>
    </location>
</feature>
<organism evidence="9 10">
    <name type="scientific">Pleurostoma richardsiae</name>
    <dbReference type="NCBI Taxonomy" id="41990"/>
    <lineage>
        <taxon>Eukaryota</taxon>
        <taxon>Fungi</taxon>
        <taxon>Dikarya</taxon>
        <taxon>Ascomycota</taxon>
        <taxon>Pezizomycotina</taxon>
        <taxon>Sordariomycetes</taxon>
        <taxon>Sordariomycetidae</taxon>
        <taxon>Calosphaeriales</taxon>
        <taxon>Pleurostomataceae</taxon>
        <taxon>Pleurostoma</taxon>
    </lineage>
</organism>
<dbReference type="SUPFAM" id="SSF54236">
    <property type="entry name" value="Ubiquitin-like"/>
    <property type="match status" value="1"/>
</dbReference>
<keyword evidence="2" id="KW-0834">Unfolded protein response</keyword>
<feature type="domain" description="UBX" evidence="8">
    <location>
        <begin position="314"/>
        <end position="396"/>
    </location>
</feature>
<protein>
    <recommendedName>
        <fullName evidence="4">UBX domain-containing protein 2</fullName>
    </recommendedName>
</protein>
<evidence type="ECO:0000256" key="4">
    <source>
        <dbReference type="ARBA" id="ARBA00041575"/>
    </source>
</evidence>
<evidence type="ECO:0000313" key="10">
    <source>
        <dbReference type="Proteomes" id="UP001174694"/>
    </source>
</evidence>
<keyword evidence="7" id="KW-0472">Membrane</keyword>
<dbReference type="SUPFAM" id="SSF52833">
    <property type="entry name" value="Thioredoxin-like"/>
    <property type="match status" value="1"/>
</dbReference>